<proteinExistence type="predicted"/>
<dbReference type="EMBL" id="KI546082">
    <property type="protein sequence ID" value="EST46261.1"/>
    <property type="molecule type" value="Genomic_DNA"/>
</dbReference>
<evidence type="ECO:0000313" key="2">
    <source>
        <dbReference type="EMBL" id="EST46261.1"/>
    </source>
</evidence>
<reference evidence="2 3" key="1">
    <citation type="journal article" date="2014" name="PLoS Genet.">
        <title>The Genome of Spironucleus salmonicida Highlights a Fish Pathogen Adapted to Fluctuating Environments.</title>
        <authorList>
            <person name="Xu F."/>
            <person name="Jerlstrom-Hultqvist J."/>
            <person name="Einarsson E."/>
            <person name="Astvaldsson A."/>
            <person name="Svard S.G."/>
            <person name="Andersson J.O."/>
        </authorList>
    </citation>
    <scope>NUCLEOTIDE SEQUENCE</scope>
    <source>
        <strain evidence="3">ATCC 50377</strain>
    </source>
</reference>
<feature type="compositionally biased region" description="Polar residues" evidence="1">
    <location>
        <begin position="254"/>
        <end position="266"/>
    </location>
</feature>
<evidence type="ECO:0000313" key="3">
    <source>
        <dbReference type="EMBL" id="KAH0573094.1"/>
    </source>
</evidence>
<feature type="compositionally biased region" description="Low complexity" evidence="1">
    <location>
        <begin position="242"/>
        <end position="253"/>
    </location>
</feature>
<dbReference type="AlphaFoldDB" id="V6LRE2"/>
<name>V6LRE2_9EUKA</name>
<gene>
    <name evidence="2" type="ORF">SS50377_13737</name>
    <name evidence="3" type="ORF">SS50377_25212</name>
</gene>
<organism evidence="2">
    <name type="scientific">Spironucleus salmonicida</name>
    <dbReference type="NCBI Taxonomy" id="348837"/>
    <lineage>
        <taxon>Eukaryota</taxon>
        <taxon>Metamonada</taxon>
        <taxon>Diplomonadida</taxon>
        <taxon>Hexamitidae</taxon>
        <taxon>Hexamitinae</taxon>
        <taxon>Spironucleus</taxon>
    </lineage>
</organism>
<dbReference type="VEuPathDB" id="GiardiaDB:SS50377_25212"/>
<sequence length="294" mass="32992">MEICRIKICRLDARTICLLRCRACQTKLMQQVQGRLSGLDGAIFQRRVQHQCMYLLCGEGQSSTTKRPPRSPAGSQAVCDSLARVPFASLPLLSTQVYTYRAIFAPLQNYITEYTPTAQTVYPQLPGATKAQCHHPCSEYLASTWSGSPTWQASGQRYQRSNHHARRLPLDRLEQSRTRCELGWCRARTTECAVPCPEGVPVLLAGVPRPTQGRFSTFTMAQHVTWPEWSPGCPARGRTGLQSQQRTSRQQSTDPAATTHRGSARSNLHPPFQSVHAAYTKLCRYMYIPVVVLR</sequence>
<reference evidence="3" key="2">
    <citation type="submission" date="2020-12" db="EMBL/GenBank/DDBJ databases">
        <title>New Spironucleus salmonicida genome in near-complete chromosomes.</title>
        <authorList>
            <person name="Xu F."/>
            <person name="Kurt Z."/>
            <person name="Jimenez-Gonzalez A."/>
            <person name="Astvaldsson A."/>
            <person name="Andersson J.O."/>
            <person name="Svard S.G."/>
        </authorList>
    </citation>
    <scope>NUCLEOTIDE SEQUENCE</scope>
    <source>
        <strain evidence="3">ATCC 50377</strain>
    </source>
</reference>
<evidence type="ECO:0000256" key="1">
    <source>
        <dbReference type="SAM" id="MobiDB-lite"/>
    </source>
</evidence>
<dbReference type="EMBL" id="AUWU02000005">
    <property type="protein sequence ID" value="KAH0573094.1"/>
    <property type="molecule type" value="Genomic_DNA"/>
</dbReference>
<evidence type="ECO:0000313" key="4">
    <source>
        <dbReference type="Proteomes" id="UP000018208"/>
    </source>
</evidence>
<dbReference type="Proteomes" id="UP000018208">
    <property type="component" value="Unassembled WGS sequence"/>
</dbReference>
<keyword evidence="4" id="KW-1185">Reference proteome</keyword>
<feature type="region of interest" description="Disordered" evidence="1">
    <location>
        <begin position="229"/>
        <end position="270"/>
    </location>
</feature>
<protein>
    <submittedName>
        <fullName evidence="2">Uncharacterized protein</fullName>
    </submittedName>
</protein>
<accession>V6LRE2</accession>